<dbReference type="CAZy" id="GT2">
    <property type="family name" value="Glycosyltransferase Family 2"/>
</dbReference>
<proteinExistence type="predicted"/>
<dbReference type="PaxDb" id="610130-Closa_3580"/>
<dbReference type="EMBL" id="CP002109">
    <property type="protein sequence ID" value="ADL06104.1"/>
    <property type="molecule type" value="Genomic_DNA"/>
</dbReference>
<keyword evidence="3" id="KW-1185">Reference proteome</keyword>
<keyword evidence="2" id="KW-0808">Transferase</keyword>
<dbReference type="OrthoDB" id="9815923at2"/>
<protein>
    <submittedName>
        <fullName evidence="2">Glycosyl transferase family 2</fullName>
    </submittedName>
</protein>
<dbReference type="STRING" id="610130.Closa_3580"/>
<dbReference type="SUPFAM" id="SSF53448">
    <property type="entry name" value="Nucleotide-diphospho-sugar transferases"/>
    <property type="match status" value="1"/>
</dbReference>
<dbReference type="RefSeq" id="WP_013274170.1">
    <property type="nucleotide sequence ID" value="NC_014376.1"/>
</dbReference>
<evidence type="ECO:0000259" key="1">
    <source>
        <dbReference type="Pfam" id="PF00535"/>
    </source>
</evidence>
<reference evidence="2" key="1">
    <citation type="submission" date="2010-07" db="EMBL/GenBank/DDBJ databases">
        <title>Complete sequence of Clostridium saccharolyticum WM1.</title>
        <authorList>
            <consortium name="US DOE Joint Genome Institute"/>
            <person name="Lucas S."/>
            <person name="Copeland A."/>
            <person name="Lapidus A."/>
            <person name="Cheng J.-F."/>
            <person name="Bruce D."/>
            <person name="Goodwin L."/>
            <person name="Pitluck S."/>
            <person name="Chertkov O."/>
            <person name="Detter J.C."/>
            <person name="Han C."/>
            <person name="Tapia R."/>
            <person name="Land M."/>
            <person name="Hauser L."/>
            <person name="Chang Y.-J."/>
            <person name="Jeffries C."/>
            <person name="Kyrpides N."/>
            <person name="Ivanova N."/>
            <person name="Mikhailova N."/>
            <person name="Mouttaki H."/>
            <person name="Lin L."/>
            <person name="Zhou J."/>
            <person name="Hemme C.L."/>
            <person name="Woyke T."/>
        </authorList>
    </citation>
    <scope>NUCLEOTIDE SEQUENCE [LARGE SCALE GENOMIC DNA]</scope>
    <source>
        <strain evidence="2">WM1</strain>
    </source>
</reference>
<dbReference type="Proteomes" id="UP000001662">
    <property type="component" value="Chromosome"/>
</dbReference>
<dbReference type="InterPro" id="IPR029044">
    <property type="entry name" value="Nucleotide-diphossugar_trans"/>
</dbReference>
<dbReference type="eggNOG" id="COG0463">
    <property type="taxonomic scope" value="Bacteria"/>
</dbReference>
<dbReference type="InterPro" id="IPR019734">
    <property type="entry name" value="TPR_rpt"/>
</dbReference>
<dbReference type="Gene3D" id="1.25.40.10">
    <property type="entry name" value="Tetratricopeptide repeat domain"/>
    <property type="match status" value="1"/>
</dbReference>
<feature type="domain" description="Glycosyltransferase 2-like" evidence="1">
    <location>
        <begin position="11"/>
        <end position="108"/>
    </location>
</feature>
<dbReference type="AlphaFoldDB" id="D9RAQ7"/>
<organism evidence="2 3">
    <name type="scientific">Lacrimispora saccharolytica (strain ATCC 35040 / DSM 2544 / NRCC 2533 / WM1)</name>
    <name type="common">Clostridium saccharolyticum</name>
    <dbReference type="NCBI Taxonomy" id="610130"/>
    <lineage>
        <taxon>Bacteria</taxon>
        <taxon>Bacillati</taxon>
        <taxon>Bacillota</taxon>
        <taxon>Clostridia</taxon>
        <taxon>Lachnospirales</taxon>
        <taxon>Lachnospiraceae</taxon>
        <taxon>Lacrimispora</taxon>
    </lineage>
</organism>
<name>D9RAQ7_LACSW</name>
<dbReference type="Pfam" id="PF00535">
    <property type="entry name" value="Glycos_transf_2"/>
    <property type="match status" value="1"/>
</dbReference>
<dbReference type="Pfam" id="PF13181">
    <property type="entry name" value="TPR_8"/>
    <property type="match status" value="1"/>
</dbReference>
<dbReference type="KEGG" id="csh:Closa_3580"/>
<evidence type="ECO:0000313" key="3">
    <source>
        <dbReference type="Proteomes" id="UP000001662"/>
    </source>
</evidence>
<sequence length="370" mass="43260">MNQYKICVYAISKNEEQFVDRWMDAVCEADAVIVTDTGSTDHTVERLRERGAIVYEETISPWRFDTARNVALSHVPEDADICVSNDLDEVFEPGWRQKLESIWKPGHTRARYLFTFACNPDGTPQKQYPMEKIHNRHDYRWVHPVHEILEYTGADSEKITWIKGLVLNHYPDLSKPRSQYLPLLELSVQENPLDDRSMFWLGREYMYHKKFDKGIEMLKKHLSLPTAKWSEERSASMRFIARCYEETGNMKEARSWLFRALAECPDVREPYLALVKSGYKEKNWPMAYAMAEKGLTITENTGSYLVDPESWGYALYDYGSISAFNMGLYEKARDYAKKALAIDPSNQRLQNNLLLIEERIKKQEQAEEYS</sequence>
<accession>D9RAQ7</accession>
<dbReference type="GO" id="GO:0016740">
    <property type="term" value="F:transferase activity"/>
    <property type="evidence" value="ECO:0007669"/>
    <property type="project" value="UniProtKB-KW"/>
</dbReference>
<evidence type="ECO:0000313" key="2">
    <source>
        <dbReference type="EMBL" id="ADL06104.1"/>
    </source>
</evidence>
<dbReference type="SUPFAM" id="SSF48452">
    <property type="entry name" value="TPR-like"/>
    <property type="match status" value="1"/>
</dbReference>
<gene>
    <name evidence="2" type="ordered locus">Closa_3580</name>
</gene>
<dbReference type="Gene3D" id="3.90.550.10">
    <property type="entry name" value="Spore Coat Polysaccharide Biosynthesis Protein SpsA, Chain A"/>
    <property type="match status" value="1"/>
</dbReference>
<dbReference type="InterPro" id="IPR001173">
    <property type="entry name" value="Glyco_trans_2-like"/>
</dbReference>
<dbReference type="HOGENOM" id="CLU_773592_0_0_9"/>
<dbReference type="InterPro" id="IPR011990">
    <property type="entry name" value="TPR-like_helical_dom_sf"/>
</dbReference>